<reference evidence="5 6" key="1">
    <citation type="submission" date="2016-05" db="EMBL/GenBank/DDBJ databases">
        <title>Genome sequencing reveals origins of a unique bacterial endosymbiosis in the earliest lineages of terrestrial Fungi.</title>
        <authorList>
            <consortium name="DOE Joint Genome Institute"/>
            <person name="Uehling J."/>
            <person name="Gryganskyi A."/>
            <person name="Hameed K."/>
            <person name="Tschaplinski T."/>
            <person name="Misztal P."/>
            <person name="Wu S."/>
            <person name="Desiro A."/>
            <person name="Vande Pol N."/>
            <person name="Du Z.-Y."/>
            <person name="Zienkiewicz A."/>
            <person name="Zienkiewicz K."/>
            <person name="Morin E."/>
            <person name="Tisserant E."/>
            <person name="Splivallo R."/>
            <person name="Hainaut M."/>
            <person name="Henrissat B."/>
            <person name="Ohm R."/>
            <person name="Kuo A."/>
            <person name="Yan J."/>
            <person name="Lipzen A."/>
            <person name="Nolan M."/>
            <person name="Labutti K."/>
            <person name="Barry K."/>
            <person name="Goldstein A."/>
            <person name="Labbe J."/>
            <person name="Schadt C."/>
            <person name="Tuskan G."/>
            <person name="Grigoriev I."/>
            <person name="Martin F."/>
            <person name="Vilgalys R."/>
            <person name="Bonito G."/>
        </authorList>
    </citation>
    <scope>NUCLEOTIDE SEQUENCE [LARGE SCALE GENOMIC DNA]</scope>
    <source>
        <strain evidence="5 6">AG-77</strain>
    </source>
</reference>
<name>A0A197JKU7_9FUNG</name>
<keyword evidence="6" id="KW-1185">Reference proteome</keyword>
<dbReference type="GO" id="GO:0006078">
    <property type="term" value="P:(1-&gt;6)-beta-D-glucan biosynthetic process"/>
    <property type="evidence" value="ECO:0007669"/>
    <property type="project" value="TreeGrafter"/>
</dbReference>
<dbReference type="GO" id="GO:0005886">
    <property type="term" value="C:plasma membrane"/>
    <property type="evidence" value="ECO:0007669"/>
    <property type="project" value="TreeGrafter"/>
</dbReference>
<keyword evidence="3" id="KW-0325">Glycoprotein</keyword>
<keyword evidence="2" id="KW-0472">Membrane</keyword>
<evidence type="ECO:0000256" key="1">
    <source>
        <dbReference type="ARBA" id="ARBA00004370"/>
    </source>
</evidence>
<dbReference type="GO" id="GO:0071555">
    <property type="term" value="P:cell wall organization"/>
    <property type="evidence" value="ECO:0007669"/>
    <property type="project" value="UniProtKB-KW"/>
</dbReference>
<dbReference type="Gene3D" id="2.60.120.200">
    <property type="match status" value="1"/>
</dbReference>
<organism evidence="5 6">
    <name type="scientific">Linnemannia elongata AG-77</name>
    <dbReference type="NCBI Taxonomy" id="1314771"/>
    <lineage>
        <taxon>Eukaryota</taxon>
        <taxon>Fungi</taxon>
        <taxon>Fungi incertae sedis</taxon>
        <taxon>Mucoromycota</taxon>
        <taxon>Mortierellomycotina</taxon>
        <taxon>Mortierellomycetes</taxon>
        <taxon>Mortierellales</taxon>
        <taxon>Mortierellaceae</taxon>
        <taxon>Linnemannia</taxon>
    </lineage>
</organism>
<dbReference type="GO" id="GO:0015926">
    <property type="term" value="F:glucosidase activity"/>
    <property type="evidence" value="ECO:0007669"/>
    <property type="project" value="TreeGrafter"/>
</dbReference>
<keyword evidence="5" id="KW-0378">Hydrolase</keyword>
<dbReference type="AlphaFoldDB" id="A0A197JKU7"/>
<evidence type="ECO:0000313" key="5">
    <source>
        <dbReference type="EMBL" id="OAQ25126.1"/>
    </source>
</evidence>
<keyword evidence="4" id="KW-0961">Cell wall biogenesis/degradation</keyword>
<dbReference type="OrthoDB" id="412647at2759"/>
<dbReference type="PANTHER" id="PTHR31361">
    <property type="entry name" value="BETA-GLUCAN SYNTHESIS-ASSOCIATED PROTEIN KRE6-RELATED"/>
    <property type="match status" value="1"/>
</dbReference>
<proteinExistence type="predicted"/>
<dbReference type="Pfam" id="PF03935">
    <property type="entry name" value="SKN1_KRE6_Sbg1"/>
    <property type="match status" value="1"/>
</dbReference>
<feature type="non-terminal residue" evidence="5">
    <location>
        <position position="126"/>
    </location>
</feature>
<sequence length="126" mass="13880">MRGMVDEDTPQDKRTTVAKDGELWDLVFSDEFNLDGRSFEPGQDPNWEAVNLPPSTAMGTLEHYSSSAWRYTSGMLQSWNKMCFQGGILEVAVSLPGSPTKAGLKPRVFVLGNLARYGYPASMDGV</sequence>
<dbReference type="GO" id="GO:0005789">
    <property type="term" value="C:endoplasmic reticulum membrane"/>
    <property type="evidence" value="ECO:0007669"/>
    <property type="project" value="TreeGrafter"/>
</dbReference>
<evidence type="ECO:0000256" key="2">
    <source>
        <dbReference type="ARBA" id="ARBA00023136"/>
    </source>
</evidence>
<dbReference type="Proteomes" id="UP000078512">
    <property type="component" value="Unassembled WGS sequence"/>
</dbReference>
<evidence type="ECO:0000256" key="4">
    <source>
        <dbReference type="ARBA" id="ARBA00023316"/>
    </source>
</evidence>
<dbReference type="EMBL" id="KV442082">
    <property type="protein sequence ID" value="OAQ25126.1"/>
    <property type="molecule type" value="Genomic_DNA"/>
</dbReference>
<dbReference type="STRING" id="1314771.A0A197JKU7"/>
<dbReference type="SUPFAM" id="SSF49899">
    <property type="entry name" value="Concanavalin A-like lectins/glucanases"/>
    <property type="match status" value="1"/>
</dbReference>
<gene>
    <name evidence="5" type="ORF">K457DRAFT_81048</name>
</gene>
<evidence type="ECO:0000313" key="6">
    <source>
        <dbReference type="Proteomes" id="UP000078512"/>
    </source>
</evidence>
<dbReference type="InterPro" id="IPR005629">
    <property type="entry name" value="Skn1/Kre6/Sbg1"/>
</dbReference>
<protein>
    <submittedName>
        <fullName evidence="5">Glycoside hydrolase family 16 protein</fullName>
    </submittedName>
</protein>
<dbReference type="InterPro" id="IPR013320">
    <property type="entry name" value="ConA-like_dom_sf"/>
</dbReference>
<dbReference type="PANTHER" id="PTHR31361:SF1">
    <property type="entry name" value="BETA-GLUCAN SYNTHESIS-ASSOCIATED PROTEIN KRE6-RELATED"/>
    <property type="match status" value="1"/>
</dbReference>
<accession>A0A197JKU7</accession>
<evidence type="ECO:0000256" key="3">
    <source>
        <dbReference type="ARBA" id="ARBA00023180"/>
    </source>
</evidence>
<comment type="subcellular location">
    <subcellularLocation>
        <location evidence="1">Membrane</location>
    </subcellularLocation>
</comment>